<evidence type="ECO:0000313" key="7">
    <source>
        <dbReference type="EMBL" id="MBO8433149.1"/>
    </source>
</evidence>
<dbReference type="Pfam" id="PF18348">
    <property type="entry name" value="SH3_16"/>
    <property type="match status" value="1"/>
</dbReference>
<evidence type="ECO:0000256" key="2">
    <source>
        <dbReference type="ARBA" id="ARBA00022670"/>
    </source>
</evidence>
<evidence type="ECO:0000313" key="8">
    <source>
        <dbReference type="Proteomes" id="UP000823612"/>
    </source>
</evidence>
<dbReference type="InterPro" id="IPR038765">
    <property type="entry name" value="Papain-like_cys_pep_sf"/>
</dbReference>
<dbReference type="Gene3D" id="3.90.1720.10">
    <property type="entry name" value="endopeptidase domain like (from Nostoc punctiforme)"/>
    <property type="match status" value="1"/>
</dbReference>
<dbReference type="PANTHER" id="PTHR47053:SF1">
    <property type="entry name" value="MUREIN DD-ENDOPEPTIDASE MEPH-RELATED"/>
    <property type="match status" value="1"/>
</dbReference>
<dbReference type="Gene3D" id="2.30.30.40">
    <property type="entry name" value="SH3 Domains"/>
    <property type="match status" value="1"/>
</dbReference>
<proteinExistence type="inferred from homology"/>
<evidence type="ECO:0000256" key="4">
    <source>
        <dbReference type="ARBA" id="ARBA00022807"/>
    </source>
</evidence>
<comment type="caution">
    <text evidence="7">The sequence shown here is derived from an EMBL/GenBank/DDBJ whole genome shotgun (WGS) entry which is preliminary data.</text>
</comment>
<evidence type="ECO:0000259" key="5">
    <source>
        <dbReference type="PROSITE" id="PS51781"/>
    </source>
</evidence>
<dbReference type="InterPro" id="IPR051202">
    <property type="entry name" value="Peptidase_C40"/>
</dbReference>
<reference evidence="7" key="2">
    <citation type="journal article" date="2021" name="PeerJ">
        <title>Extensive microbial diversity within the chicken gut microbiome revealed by metagenomics and culture.</title>
        <authorList>
            <person name="Gilroy R."/>
            <person name="Ravi A."/>
            <person name="Getino M."/>
            <person name="Pursley I."/>
            <person name="Horton D.L."/>
            <person name="Alikhan N.F."/>
            <person name="Baker D."/>
            <person name="Gharbi K."/>
            <person name="Hall N."/>
            <person name="Watson M."/>
            <person name="Adriaenssens E.M."/>
            <person name="Foster-Nyarko E."/>
            <person name="Jarju S."/>
            <person name="Secka A."/>
            <person name="Antonio M."/>
            <person name="Oren A."/>
            <person name="Chaudhuri R.R."/>
            <person name="La Ragione R."/>
            <person name="Hildebrand F."/>
            <person name="Pallen M.J."/>
        </authorList>
    </citation>
    <scope>NUCLEOTIDE SEQUENCE</scope>
    <source>
        <strain evidence="7">2889</strain>
    </source>
</reference>
<dbReference type="InterPro" id="IPR041382">
    <property type="entry name" value="SH3_16"/>
</dbReference>
<reference evidence="7" key="1">
    <citation type="submission" date="2020-10" db="EMBL/GenBank/DDBJ databases">
        <authorList>
            <person name="Gilroy R."/>
        </authorList>
    </citation>
    <scope>NUCLEOTIDE SEQUENCE</scope>
    <source>
        <strain evidence="7">2889</strain>
    </source>
</reference>
<protein>
    <submittedName>
        <fullName evidence="7">C40 family peptidase</fullName>
    </submittedName>
</protein>
<dbReference type="PROSITE" id="PS51781">
    <property type="entry name" value="SH3B"/>
    <property type="match status" value="1"/>
</dbReference>
<dbReference type="InterPro" id="IPR003646">
    <property type="entry name" value="SH3-like_bac-type"/>
</dbReference>
<dbReference type="PANTHER" id="PTHR47053">
    <property type="entry name" value="MUREIN DD-ENDOPEPTIDASE MEPH-RELATED"/>
    <property type="match status" value="1"/>
</dbReference>
<sequence length="252" mass="28520">MRRTVSDASEMLTELLFGDLVTVVDSYRQWVKVENRMDGYEGWVDSKQLMPLSKEEFDEHAADTSRFFTSDFLCALECQQEGSLLRVGMGCRLPFYRPDSRTFRMGQRLFVCHGEVMRSPESFVMGMDAMMERAVTLLKTPYLWGGKTNFALDCSGLTQCLFRMYGVDLPRDASQQACVGDSVALIDEARKGDLLFFDDGEGRIIHVGIYMGSGRIIHASGCVRIDPVDHQGIFRAESGVYSHHLRLIKRLA</sequence>
<keyword evidence="2" id="KW-0645">Protease</keyword>
<dbReference type="Proteomes" id="UP000823612">
    <property type="component" value="Unassembled WGS sequence"/>
</dbReference>
<dbReference type="AlphaFoldDB" id="A0A9D9DSI4"/>
<name>A0A9D9DSI4_9BACT</name>
<evidence type="ECO:0000259" key="6">
    <source>
        <dbReference type="PROSITE" id="PS51935"/>
    </source>
</evidence>
<comment type="similarity">
    <text evidence="1">Belongs to the peptidase C40 family.</text>
</comment>
<accession>A0A9D9DSI4</accession>
<dbReference type="InterPro" id="IPR000064">
    <property type="entry name" value="NLP_P60_dom"/>
</dbReference>
<dbReference type="Pfam" id="PF00877">
    <property type="entry name" value="NLPC_P60"/>
    <property type="match status" value="1"/>
</dbReference>
<dbReference type="SUPFAM" id="SSF54001">
    <property type="entry name" value="Cysteine proteinases"/>
    <property type="match status" value="1"/>
</dbReference>
<evidence type="ECO:0000256" key="1">
    <source>
        <dbReference type="ARBA" id="ARBA00007074"/>
    </source>
</evidence>
<feature type="domain" description="SH3b" evidence="5">
    <location>
        <begin position="1"/>
        <end position="53"/>
    </location>
</feature>
<keyword evidence="3" id="KW-0378">Hydrolase</keyword>
<gene>
    <name evidence="7" type="ORF">IAB08_07640</name>
</gene>
<dbReference type="GO" id="GO:0006508">
    <property type="term" value="P:proteolysis"/>
    <property type="evidence" value="ECO:0007669"/>
    <property type="project" value="UniProtKB-KW"/>
</dbReference>
<evidence type="ECO:0000256" key="3">
    <source>
        <dbReference type="ARBA" id="ARBA00022801"/>
    </source>
</evidence>
<dbReference type="PROSITE" id="PS51935">
    <property type="entry name" value="NLPC_P60"/>
    <property type="match status" value="1"/>
</dbReference>
<feature type="domain" description="NlpC/P60" evidence="6">
    <location>
        <begin position="124"/>
        <end position="252"/>
    </location>
</feature>
<dbReference type="GO" id="GO:0008234">
    <property type="term" value="F:cysteine-type peptidase activity"/>
    <property type="evidence" value="ECO:0007669"/>
    <property type="project" value="UniProtKB-KW"/>
</dbReference>
<keyword evidence="4" id="KW-0788">Thiol protease</keyword>
<organism evidence="7 8">
    <name type="scientific">Candidatus Pullibacteroides excrementavium</name>
    <dbReference type="NCBI Taxonomy" id="2840905"/>
    <lineage>
        <taxon>Bacteria</taxon>
        <taxon>Pseudomonadati</taxon>
        <taxon>Bacteroidota</taxon>
        <taxon>Bacteroidia</taxon>
        <taxon>Bacteroidales</taxon>
        <taxon>Candidatus Pullibacteroides</taxon>
    </lineage>
</organism>
<dbReference type="EMBL" id="JADIMZ010000111">
    <property type="protein sequence ID" value="MBO8433149.1"/>
    <property type="molecule type" value="Genomic_DNA"/>
</dbReference>